<evidence type="ECO:0000313" key="3">
    <source>
        <dbReference type="Proteomes" id="UP000016927"/>
    </source>
</evidence>
<dbReference type="OrthoDB" id="2193990at2759"/>
<protein>
    <submittedName>
        <fullName evidence="2">Uncharacterized protein</fullName>
    </submittedName>
</protein>
<proteinExistence type="predicted"/>
<keyword evidence="3" id="KW-1185">Reference proteome</keyword>
<name>R0MM00_NOSB1</name>
<evidence type="ECO:0000313" key="2">
    <source>
        <dbReference type="EMBL" id="EOB13858.1"/>
    </source>
</evidence>
<dbReference type="EMBL" id="KB908962">
    <property type="protein sequence ID" value="EOB13858.1"/>
    <property type="molecule type" value="Genomic_DNA"/>
</dbReference>
<evidence type="ECO:0000256" key="1">
    <source>
        <dbReference type="SAM" id="Phobius"/>
    </source>
</evidence>
<dbReference type="HOGENOM" id="CLU_106358_0_0_1"/>
<sequence length="193" mass="22513">MLRIILVNTLKLSLMKFRRKVSMFFIMKHILVDTIVLSNFESLELSLVFEYVQGTLTNNGDEVSSNSIVQKISVRVKENGSKIYVDPNDLITKDNKTYLIKKRTKILNVKFILEVIKNFRLTREDIVKFIVFSFLLFTNNSEVLFILGSIFLLQMASSALIKYKKNFTKNMEHINRTVLMFVVSLFMIDPNRV</sequence>
<dbReference type="AlphaFoldDB" id="R0MM00"/>
<keyword evidence="1" id="KW-0812">Transmembrane</keyword>
<feature type="transmembrane region" description="Helical" evidence="1">
    <location>
        <begin position="143"/>
        <end position="161"/>
    </location>
</feature>
<keyword evidence="1" id="KW-1133">Transmembrane helix</keyword>
<keyword evidence="1" id="KW-0472">Membrane</keyword>
<reference evidence="2 3" key="1">
    <citation type="journal article" date="2013" name="BMC Genomics">
        <title>Comparative genomics of parasitic silkworm microsporidia reveal an association between genome expansion and host adaptation.</title>
        <authorList>
            <person name="Pan G."/>
            <person name="Xu J."/>
            <person name="Li T."/>
            <person name="Xia Q."/>
            <person name="Liu S.L."/>
            <person name="Zhang G."/>
            <person name="Li S."/>
            <person name="Li C."/>
            <person name="Liu H."/>
            <person name="Yang L."/>
            <person name="Liu T."/>
            <person name="Zhang X."/>
            <person name="Wu Z."/>
            <person name="Fan W."/>
            <person name="Dang X."/>
            <person name="Xiang H."/>
            <person name="Tao M."/>
            <person name="Li Y."/>
            <person name="Hu J."/>
            <person name="Li Z."/>
            <person name="Lin L."/>
            <person name="Luo J."/>
            <person name="Geng L."/>
            <person name="Wang L."/>
            <person name="Long M."/>
            <person name="Wan Y."/>
            <person name="He N."/>
            <person name="Zhang Z."/>
            <person name="Lu C."/>
            <person name="Keeling P.J."/>
            <person name="Wang J."/>
            <person name="Xiang Z."/>
            <person name="Zhou Z."/>
        </authorList>
    </citation>
    <scope>NUCLEOTIDE SEQUENCE [LARGE SCALE GENOMIC DNA]</scope>
    <source>
        <strain evidence="3">CQ1 / CVCC 102059</strain>
    </source>
</reference>
<organism evidence="2 3">
    <name type="scientific">Nosema bombycis (strain CQ1 / CVCC 102059)</name>
    <name type="common">Microsporidian parasite</name>
    <name type="synonym">Pebrine of silkworm</name>
    <dbReference type="NCBI Taxonomy" id="578461"/>
    <lineage>
        <taxon>Eukaryota</taxon>
        <taxon>Fungi</taxon>
        <taxon>Fungi incertae sedis</taxon>
        <taxon>Microsporidia</taxon>
        <taxon>Nosematidae</taxon>
        <taxon>Nosema</taxon>
    </lineage>
</organism>
<accession>R0MM00</accession>
<feature type="transmembrane region" description="Helical" evidence="1">
    <location>
        <begin position="21"/>
        <end position="40"/>
    </location>
</feature>
<dbReference type="Proteomes" id="UP000016927">
    <property type="component" value="Unassembled WGS sequence"/>
</dbReference>
<gene>
    <name evidence="2" type="ORF">NBO_54g0004</name>
</gene>
<dbReference type="VEuPathDB" id="MicrosporidiaDB:NBO_54g0004"/>